<evidence type="ECO:0000256" key="2">
    <source>
        <dbReference type="ARBA" id="ARBA00005982"/>
    </source>
</evidence>
<feature type="transmembrane region" description="Helical" evidence="7">
    <location>
        <begin position="189"/>
        <end position="211"/>
    </location>
</feature>
<dbReference type="Pfam" id="PF00854">
    <property type="entry name" value="PTR2"/>
    <property type="match status" value="1"/>
</dbReference>
<feature type="transmembrane region" description="Helical" evidence="7">
    <location>
        <begin position="493"/>
        <end position="510"/>
    </location>
</feature>
<dbReference type="PROSITE" id="PS01023">
    <property type="entry name" value="PTR2_2"/>
    <property type="match status" value="1"/>
</dbReference>
<evidence type="ECO:0000256" key="5">
    <source>
        <dbReference type="ARBA" id="ARBA00023136"/>
    </source>
</evidence>
<dbReference type="GO" id="GO:0016020">
    <property type="term" value="C:membrane"/>
    <property type="evidence" value="ECO:0007669"/>
    <property type="project" value="UniProtKB-SubCell"/>
</dbReference>
<dbReference type="AlphaFoldDB" id="A0A8T2QSQ7"/>
<dbReference type="GO" id="GO:0006857">
    <property type="term" value="P:oligopeptide transport"/>
    <property type="evidence" value="ECO:0007669"/>
    <property type="project" value="InterPro"/>
</dbReference>
<dbReference type="GO" id="GO:0022857">
    <property type="term" value="F:transmembrane transporter activity"/>
    <property type="evidence" value="ECO:0007669"/>
    <property type="project" value="InterPro"/>
</dbReference>
<feature type="transmembrane region" description="Helical" evidence="7">
    <location>
        <begin position="451"/>
        <end position="473"/>
    </location>
</feature>
<dbReference type="OrthoDB" id="8904098at2759"/>
<feature type="transmembrane region" description="Helical" evidence="7">
    <location>
        <begin position="312"/>
        <end position="338"/>
    </location>
</feature>
<evidence type="ECO:0000256" key="7">
    <source>
        <dbReference type="SAM" id="Phobius"/>
    </source>
</evidence>
<dbReference type="EMBL" id="CM035437">
    <property type="protein sequence ID" value="KAH7287162.1"/>
    <property type="molecule type" value="Genomic_DNA"/>
</dbReference>
<feature type="transmembrane region" description="Helical" evidence="7">
    <location>
        <begin position="614"/>
        <end position="636"/>
    </location>
</feature>
<gene>
    <name evidence="8" type="ORF">KP509_32G041200</name>
</gene>
<evidence type="ECO:0000256" key="3">
    <source>
        <dbReference type="ARBA" id="ARBA00022692"/>
    </source>
</evidence>
<dbReference type="PANTHER" id="PTHR11654">
    <property type="entry name" value="OLIGOPEPTIDE TRANSPORTER-RELATED"/>
    <property type="match status" value="1"/>
</dbReference>
<feature type="transmembrane region" description="Helical" evidence="7">
    <location>
        <begin position="531"/>
        <end position="549"/>
    </location>
</feature>
<sequence length="684" mass="75352">MYKQSSRSFMIQKPWATLLREALRSLQFCYLSDRSSSWLISYSGQYLQTTGFHSSFVHTAYFIFVNSYLKGNKQAGAEGHTDMDSEKALNCAAQDESRTSLSLCIEQNNGNVPVVGARIKRGGWTAACFILATETMERLAFYSISANLVTYLLNEVNEPLPKAINMVSNWIGAAYVLGIPGGFLADAYLGRFCTIVVFSATYIMGLVFAFLSATVPSLRSSCEDGTITHCFSAGPSRSQEAVLLAGMYLIAVGTGGIKPCVSSFGADQFEEEMNIKAKKKMSSFFNWFFFAVNIGAMFAFTVVVYVQDNVGWGAGLAIPLAGMAASLLLLLSGVPLYVHQAPRGSPLTRIAQVLVAASRHSRLLSLPAPSSPPAHCTTLDAAANSSDSRCDHHLQSALPSADASSRNCFFIHISRFLDKAAIPTDVEKEKDNPWRLCTPAQVDECKTFLKVLPIIATTLFLWTGYTQVITFFVKQGSTLNRNMGSHHFRIPPASLPIFSVLNALLVLPFYDRVVVPLAHHLLGRSFSSLQRMGFGLFVSILSMAVAALVERHRLHVVQEHGLEDQPSAVVPLTIFWLAPQYFLVGLAEIFTYVGQLEFFYAEVSEGIRSFSTSLFIAELGVGSWISSLLVAIVRHATGDAQGWIVDNINRSRIDNFYWLLAILSFINFLLFLICASLYRYKHSN</sequence>
<comment type="similarity">
    <text evidence="2 6">Belongs to the major facilitator superfamily. Proton-dependent oligopeptide transporter (POT/PTR) (TC 2.A.17) family.</text>
</comment>
<evidence type="ECO:0000256" key="1">
    <source>
        <dbReference type="ARBA" id="ARBA00004141"/>
    </source>
</evidence>
<dbReference type="SUPFAM" id="SSF103473">
    <property type="entry name" value="MFS general substrate transporter"/>
    <property type="match status" value="1"/>
</dbReference>
<feature type="transmembrane region" description="Helical" evidence="7">
    <location>
        <begin position="569"/>
        <end position="593"/>
    </location>
</feature>
<evidence type="ECO:0000256" key="4">
    <source>
        <dbReference type="ARBA" id="ARBA00022989"/>
    </source>
</evidence>
<dbReference type="InterPro" id="IPR036259">
    <property type="entry name" value="MFS_trans_sf"/>
</dbReference>
<organism evidence="8 9">
    <name type="scientific">Ceratopteris richardii</name>
    <name type="common">Triangle waterfern</name>
    <dbReference type="NCBI Taxonomy" id="49495"/>
    <lineage>
        <taxon>Eukaryota</taxon>
        <taxon>Viridiplantae</taxon>
        <taxon>Streptophyta</taxon>
        <taxon>Embryophyta</taxon>
        <taxon>Tracheophyta</taxon>
        <taxon>Polypodiopsida</taxon>
        <taxon>Polypodiidae</taxon>
        <taxon>Polypodiales</taxon>
        <taxon>Pteridineae</taxon>
        <taxon>Pteridaceae</taxon>
        <taxon>Parkerioideae</taxon>
        <taxon>Ceratopteris</taxon>
    </lineage>
</organism>
<keyword evidence="6" id="KW-0813">Transport</keyword>
<evidence type="ECO:0000313" key="8">
    <source>
        <dbReference type="EMBL" id="KAH7287162.1"/>
    </source>
</evidence>
<reference evidence="8" key="1">
    <citation type="submission" date="2021-08" db="EMBL/GenBank/DDBJ databases">
        <title>WGS assembly of Ceratopteris richardii.</title>
        <authorList>
            <person name="Marchant D.B."/>
            <person name="Chen G."/>
            <person name="Jenkins J."/>
            <person name="Shu S."/>
            <person name="Leebens-Mack J."/>
            <person name="Grimwood J."/>
            <person name="Schmutz J."/>
            <person name="Soltis P."/>
            <person name="Soltis D."/>
            <person name="Chen Z.-H."/>
        </authorList>
    </citation>
    <scope>NUCLEOTIDE SEQUENCE</scope>
    <source>
        <strain evidence="8">Whitten #5841</strain>
        <tissue evidence="8">Leaf</tissue>
    </source>
</reference>
<keyword evidence="9" id="KW-1185">Reference proteome</keyword>
<dbReference type="OMA" id="NGWLRDD"/>
<feature type="transmembrane region" description="Helical" evidence="7">
    <location>
        <begin position="656"/>
        <end position="678"/>
    </location>
</feature>
<evidence type="ECO:0000313" key="9">
    <source>
        <dbReference type="Proteomes" id="UP000825935"/>
    </source>
</evidence>
<keyword evidence="4 7" id="KW-1133">Transmembrane helix</keyword>
<keyword evidence="3 6" id="KW-0812">Transmembrane</keyword>
<evidence type="ECO:0000256" key="6">
    <source>
        <dbReference type="RuleBase" id="RU003755"/>
    </source>
</evidence>
<name>A0A8T2QSQ7_CERRI</name>
<dbReference type="InterPro" id="IPR018456">
    <property type="entry name" value="PTR2_symporter_CS"/>
</dbReference>
<feature type="transmembrane region" description="Helical" evidence="7">
    <location>
        <begin position="163"/>
        <end position="183"/>
    </location>
</feature>
<proteinExistence type="inferred from homology"/>
<protein>
    <submittedName>
        <fullName evidence="8">Uncharacterized protein</fullName>
    </submittedName>
</protein>
<keyword evidence="5 7" id="KW-0472">Membrane</keyword>
<feature type="transmembrane region" description="Helical" evidence="7">
    <location>
        <begin position="284"/>
        <end position="306"/>
    </location>
</feature>
<comment type="caution">
    <text evidence="8">The sequence shown here is derived from an EMBL/GenBank/DDBJ whole genome shotgun (WGS) entry which is preliminary data.</text>
</comment>
<comment type="subcellular location">
    <subcellularLocation>
        <location evidence="1 6">Membrane</location>
        <topology evidence="1 6">Multi-pass membrane protein</topology>
    </subcellularLocation>
</comment>
<dbReference type="InterPro" id="IPR000109">
    <property type="entry name" value="POT_fam"/>
</dbReference>
<accession>A0A8T2QSQ7</accession>
<dbReference type="Proteomes" id="UP000825935">
    <property type="component" value="Chromosome 32"/>
</dbReference>
<dbReference type="CDD" id="cd17351">
    <property type="entry name" value="MFS_NPF"/>
    <property type="match status" value="1"/>
</dbReference>
<dbReference type="Gene3D" id="1.20.1250.20">
    <property type="entry name" value="MFS general substrate transporter like domains"/>
    <property type="match status" value="1"/>
</dbReference>